<proteinExistence type="predicted"/>
<protein>
    <submittedName>
        <fullName evidence="1">Uncharacterized protein</fullName>
    </submittedName>
</protein>
<dbReference type="Proteomes" id="UP000664277">
    <property type="component" value="Unassembled WGS sequence"/>
</dbReference>
<evidence type="ECO:0000313" key="2">
    <source>
        <dbReference type="Proteomes" id="UP000664277"/>
    </source>
</evidence>
<accession>A0A8J7TMP2</accession>
<name>A0A8J7TMP2_9BACT</name>
<dbReference type="AlphaFoldDB" id="A0A8J7TMP2"/>
<sequence length="119" mass="13244">MTNYHHSNLQPEAILAARQANHQSSVQAVLGDWAARLTKGTPLSVPQPGESVSLGSFTVRNWCAHHEEALKQLRAMGWTIKKEQAKRSGSPILNARKLTFSYKKPKPAPFVAAWPYPTR</sequence>
<reference evidence="1" key="1">
    <citation type="submission" date="2021-02" db="EMBL/GenBank/DDBJ databases">
        <title>Genome-Resolved Metagenomics of a Microbial Community Performing Photosynthetic Biological Nutrient Removal.</title>
        <authorList>
            <person name="Mcdaniel E.A."/>
        </authorList>
    </citation>
    <scope>NUCLEOTIDE SEQUENCE</scope>
    <source>
        <strain evidence="1">UWPOB_OBS1</strain>
    </source>
</reference>
<dbReference type="EMBL" id="JAFLCK010000037">
    <property type="protein sequence ID" value="MBN8662380.1"/>
    <property type="molecule type" value="Genomic_DNA"/>
</dbReference>
<gene>
    <name evidence="1" type="ORF">J0M35_18570</name>
</gene>
<comment type="caution">
    <text evidence="1">The sequence shown here is derived from an EMBL/GenBank/DDBJ whole genome shotgun (WGS) entry which is preliminary data.</text>
</comment>
<organism evidence="1 2">
    <name type="scientific">Candidatus Obscuribacter phosphatis</name>
    <dbReference type="NCBI Taxonomy" id="1906157"/>
    <lineage>
        <taxon>Bacteria</taxon>
        <taxon>Bacillati</taxon>
        <taxon>Candidatus Melainabacteria</taxon>
        <taxon>Candidatus Obscuribacterales</taxon>
        <taxon>Candidatus Obscuribacteraceae</taxon>
        <taxon>Candidatus Obscuribacter</taxon>
    </lineage>
</organism>
<evidence type="ECO:0000313" key="1">
    <source>
        <dbReference type="EMBL" id="MBN8662380.1"/>
    </source>
</evidence>